<dbReference type="AlphaFoldDB" id="A0A2B7YKI2"/>
<name>A0A2B7YKI2_POLH7</name>
<dbReference type="OrthoDB" id="2789670at2759"/>
<dbReference type="EMBL" id="PDNA01000034">
    <property type="protein sequence ID" value="PGH21523.1"/>
    <property type="molecule type" value="Genomic_DNA"/>
</dbReference>
<dbReference type="Gene3D" id="1.10.630.10">
    <property type="entry name" value="Cytochrome P450"/>
    <property type="match status" value="1"/>
</dbReference>
<reference evidence="3 4" key="1">
    <citation type="submission" date="2017-10" db="EMBL/GenBank/DDBJ databases">
        <title>Comparative genomics in systemic dimorphic fungi from Ajellomycetaceae.</title>
        <authorList>
            <person name="Munoz J.F."/>
            <person name="Mcewen J.G."/>
            <person name="Clay O.K."/>
            <person name="Cuomo C.A."/>
        </authorList>
    </citation>
    <scope>NUCLEOTIDE SEQUENCE [LARGE SCALE GENOMIC DNA]</scope>
    <source>
        <strain evidence="3 4">UAMH7299</strain>
    </source>
</reference>
<feature type="region of interest" description="Disordered" evidence="1">
    <location>
        <begin position="32"/>
        <end position="52"/>
    </location>
</feature>
<dbReference type="InterPro" id="IPR036396">
    <property type="entry name" value="Cyt_P450_sf"/>
</dbReference>
<feature type="transmembrane region" description="Helical" evidence="2">
    <location>
        <begin position="107"/>
        <end position="130"/>
    </location>
</feature>
<accession>A0A2B7YKI2</accession>
<dbReference type="Proteomes" id="UP000224634">
    <property type="component" value="Unassembled WGS sequence"/>
</dbReference>
<keyword evidence="2" id="KW-0812">Transmembrane</keyword>
<evidence type="ECO:0000313" key="4">
    <source>
        <dbReference type="Proteomes" id="UP000224634"/>
    </source>
</evidence>
<keyword evidence="2" id="KW-1133">Transmembrane helix</keyword>
<comment type="caution">
    <text evidence="3">The sequence shown here is derived from an EMBL/GenBank/DDBJ whole genome shotgun (WGS) entry which is preliminary data.</text>
</comment>
<organism evidence="3 4">
    <name type="scientific">Polytolypa hystricis (strain UAMH7299)</name>
    <dbReference type="NCBI Taxonomy" id="1447883"/>
    <lineage>
        <taxon>Eukaryota</taxon>
        <taxon>Fungi</taxon>
        <taxon>Dikarya</taxon>
        <taxon>Ascomycota</taxon>
        <taxon>Pezizomycotina</taxon>
        <taxon>Eurotiomycetes</taxon>
        <taxon>Eurotiomycetidae</taxon>
        <taxon>Onygenales</taxon>
        <taxon>Onygenales incertae sedis</taxon>
        <taxon>Polytolypa</taxon>
    </lineage>
</organism>
<dbReference type="GO" id="GO:0005506">
    <property type="term" value="F:iron ion binding"/>
    <property type="evidence" value="ECO:0007669"/>
    <property type="project" value="InterPro"/>
</dbReference>
<gene>
    <name evidence="3" type="ORF">AJ80_03191</name>
</gene>
<sequence length="186" mass="21331">MDELELAYCIGSTYQASFTQTKCKSCRAKLTKSPGRTVSPARRTRKNSPGSMGLSRKLYASIRFPRWAHQRRAARKIEYKGYRIPEGATTVINQWAMDHDENVYGDLFMVIIILYIYMVTYPGSLLQLLLNTAWLFWAYDVRHPVGELGRTFELNLDEMMKPHNGGSAFNQVPHFDTSITVRGSLR</sequence>
<dbReference type="GO" id="GO:0020037">
    <property type="term" value="F:heme binding"/>
    <property type="evidence" value="ECO:0007669"/>
    <property type="project" value="InterPro"/>
</dbReference>
<proteinExistence type="predicted"/>
<keyword evidence="4" id="KW-1185">Reference proteome</keyword>
<dbReference type="STRING" id="1447883.A0A2B7YKI2"/>
<evidence type="ECO:0000256" key="1">
    <source>
        <dbReference type="SAM" id="MobiDB-lite"/>
    </source>
</evidence>
<dbReference type="GO" id="GO:0004497">
    <property type="term" value="F:monooxygenase activity"/>
    <property type="evidence" value="ECO:0007669"/>
    <property type="project" value="InterPro"/>
</dbReference>
<evidence type="ECO:0000313" key="3">
    <source>
        <dbReference type="EMBL" id="PGH21523.1"/>
    </source>
</evidence>
<dbReference type="GO" id="GO:0016705">
    <property type="term" value="F:oxidoreductase activity, acting on paired donors, with incorporation or reduction of molecular oxygen"/>
    <property type="evidence" value="ECO:0007669"/>
    <property type="project" value="InterPro"/>
</dbReference>
<keyword evidence="2" id="KW-0472">Membrane</keyword>
<protein>
    <submittedName>
        <fullName evidence="3">Uncharacterized protein</fullName>
    </submittedName>
</protein>
<dbReference type="SUPFAM" id="SSF48264">
    <property type="entry name" value="Cytochrome P450"/>
    <property type="match status" value="1"/>
</dbReference>
<evidence type="ECO:0000256" key="2">
    <source>
        <dbReference type="SAM" id="Phobius"/>
    </source>
</evidence>